<accession>A0AAV1SR97</accession>
<protein>
    <submittedName>
        <fullName evidence="1">Uncharacterized protein</fullName>
    </submittedName>
</protein>
<evidence type="ECO:0000313" key="1">
    <source>
        <dbReference type="EMBL" id="CAK7355383.1"/>
    </source>
</evidence>
<comment type="caution">
    <text evidence="1">The sequence shown here is derived from an EMBL/GenBank/DDBJ whole genome shotgun (WGS) entry which is preliminary data.</text>
</comment>
<name>A0AAV1SR97_9ROSI</name>
<reference evidence="1 2" key="1">
    <citation type="submission" date="2024-01" db="EMBL/GenBank/DDBJ databases">
        <authorList>
            <person name="Waweru B."/>
        </authorList>
    </citation>
    <scope>NUCLEOTIDE SEQUENCE [LARGE SCALE GENOMIC DNA]</scope>
</reference>
<dbReference type="AlphaFoldDB" id="A0AAV1SR97"/>
<dbReference type="EMBL" id="CAWUPB010001195">
    <property type="protein sequence ID" value="CAK7355383.1"/>
    <property type="molecule type" value="Genomic_DNA"/>
</dbReference>
<organism evidence="1 2">
    <name type="scientific">Dovyalis caffra</name>
    <dbReference type="NCBI Taxonomy" id="77055"/>
    <lineage>
        <taxon>Eukaryota</taxon>
        <taxon>Viridiplantae</taxon>
        <taxon>Streptophyta</taxon>
        <taxon>Embryophyta</taxon>
        <taxon>Tracheophyta</taxon>
        <taxon>Spermatophyta</taxon>
        <taxon>Magnoliopsida</taxon>
        <taxon>eudicotyledons</taxon>
        <taxon>Gunneridae</taxon>
        <taxon>Pentapetalae</taxon>
        <taxon>rosids</taxon>
        <taxon>fabids</taxon>
        <taxon>Malpighiales</taxon>
        <taxon>Salicaceae</taxon>
        <taxon>Flacourtieae</taxon>
        <taxon>Dovyalis</taxon>
    </lineage>
</organism>
<sequence length="166" mass="16637">MITRLTPIVRLLCKLSLLADDGRGDFKKPSIGGGVAGAGLAKGEVGRDGGDIAGDISGDWIGERLEISGDCTGERLEIPGGGEEAGGMTGEAGAGVDGRLGEAGGGVKGEAGGGVEVARVSISSFIPPAQCPGVAQVKYLLPGEERGMTVVPPLYDCSGVVIWQES</sequence>
<keyword evidence="2" id="KW-1185">Reference proteome</keyword>
<proteinExistence type="predicted"/>
<gene>
    <name evidence="1" type="ORF">DCAF_LOCUS25642</name>
</gene>
<evidence type="ECO:0000313" key="2">
    <source>
        <dbReference type="Proteomes" id="UP001314170"/>
    </source>
</evidence>
<dbReference type="Proteomes" id="UP001314170">
    <property type="component" value="Unassembled WGS sequence"/>
</dbReference>